<evidence type="ECO:0000313" key="2">
    <source>
        <dbReference type="EMBL" id="VFU09636.1"/>
    </source>
</evidence>
<organism evidence="2 3">
    <name type="scientific">Methylocella tundrae</name>
    <dbReference type="NCBI Taxonomy" id="227605"/>
    <lineage>
        <taxon>Bacteria</taxon>
        <taxon>Pseudomonadati</taxon>
        <taxon>Pseudomonadota</taxon>
        <taxon>Alphaproteobacteria</taxon>
        <taxon>Hyphomicrobiales</taxon>
        <taxon>Beijerinckiaceae</taxon>
        <taxon>Methylocella</taxon>
    </lineage>
</organism>
<proteinExistence type="predicted"/>
<protein>
    <submittedName>
        <fullName evidence="2">Uncharacterized protein</fullName>
    </submittedName>
</protein>
<reference evidence="2 3" key="1">
    <citation type="submission" date="2019-03" db="EMBL/GenBank/DDBJ databases">
        <authorList>
            <person name="Kox A.R. M."/>
        </authorList>
    </citation>
    <scope>NUCLEOTIDE SEQUENCE [LARGE SCALE GENOMIC DNA]</scope>
    <source>
        <strain evidence="2">MTUNDRAET4 annotated genome</strain>
    </source>
</reference>
<dbReference type="KEGG" id="mtun:MTUNDRAET4_2749"/>
<sequence length="44" mass="4829">MASMLLIADNKKIMGDFVLPWQMRAGGWFATLVMAVASIAFIVL</sequence>
<keyword evidence="1" id="KW-0472">Membrane</keyword>
<name>A0A4U8Z2L4_METTU</name>
<evidence type="ECO:0000313" key="3">
    <source>
        <dbReference type="Proteomes" id="UP000294360"/>
    </source>
</evidence>
<keyword evidence="1" id="KW-1133">Transmembrane helix</keyword>
<feature type="transmembrane region" description="Helical" evidence="1">
    <location>
        <begin position="25"/>
        <end position="43"/>
    </location>
</feature>
<dbReference type="Proteomes" id="UP000294360">
    <property type="component" value="Chromosome"/>
</dbReference>
<dbReference type="EMBL" id="LR536450">
    <property type="protein sequence ID" value="VFU09636.1"/>
    <property type="molecule type" value="Genomic_DNA"/>
</dbReference>
<gene>
    <name evidence="2" type="ORF">MTUNDRAET4_2749</name>
</gene>
<accession>A0A4U8Z2L4</accession>
<dbReference type="RefSeq" id="WP_280178170.1">
    <property type="nucleotide sequence ID" value="NZ_LR536450.1"/>
</dbReference>
<dbReference type="AlphaFoldDB" id="A0A4U8Z2L4"/>
<evidence type="ECO:0000256" key="1">
    <source>
        <dbReference type="SAM" id="Phobius"/>
    </source>
</evidence>
<keyword evidence="1" id="KW-0812">Transmembrane</keyword>